<feature type="transmembrane region" description="Helical" evidence="1">
    <location>
        <begin position="105"/>
        <end position="123"/>
    </location>
</feature>
<dbReference type="GO" id="GO:0005886">
    <property type="term" value="C:plasma membrane"/>
    <property type="evidence" value="ECO:0007669"/>
    <property type="project" value="TreeGrafter"/>
</dbReference>
<feature type="transmembrane region" description="Helical" evidence="1">
    <location>
        <begin position="130"/>
        <end position="150"/>
    </location>
</feature>
<keyword evidence="1" id="KW-0472">Membrane</keyword>
<organism evidence="2">
    <name type="scientific">uncultured Cytophagales bacterium</name>
    <dbReference type="NCBI Taxonomy" id="158755"/>
    <lineage>
        <taxon>Bacteria</taxon>
        <taxon>Pseudomonadati</taxon>
        <taxon>Bacteroidota</taxon>
        <taxon>Sphingobacteriia</taxon>
        <taxon>Sphingobacteriales</taxon>
        <taxon>environmental samples</taxon>
    </lineage>
</organism>
<dbReference type="Pfam" id="PF04224">
    <property type="entry name" value="DUF417"/>
    <property type="match status" value="1"/>
</dbReference>
<evidence type="ECO:0000256" key="1">
    <source>
        <dbReference type="SAM" id="Phobius"/>
    </source>
</evidence>
<protein>
    <submittedName>
        <fullName evidence="2">Inner membrane protein RclC associated with response to reactive chlorine species</fullName>
    </submittedName>
</protein>
<dbReference type="GO" id="GO:1901530">
    <property type="term" value="P:response to hypochlorite"/>
    <property type="evidence" value="ECO:0007669"/>
    <property type="project" value="TreeGrafter"/>
</dbReference>
<reference evidence="2" key="1">
    <citation type="submission" date="2020-02" db="EMBL/GenBank/DDBJ databases">
        <authorList>
            <person name="Meier V. D."/>
        </authorList>
    </citation>
    <scope>NUCLEOTIDE SEQUENCE</scope>
    <source>
        <strain evidence="2">AVDCRST_MAG56</strain>
    </source>
</reference>
<keyword evidence="1" id="KW-0812">Transmembrane</keyword>
<evidence type="ECO:0000313" key="2">
    <source>
        <dbReference type="EMBL" id="CAA9215683.1"/>
    </source>
</evidence>
<dbReference type="InterPro" id="IPR007339">
    <property type="entry name" value="RclC-like"/>
</dbReference>
<dbReference type="EMBL" id="CADCTQ010000016">
    <property type="protein sequence ID" value="CAA9215683.1"/>
    <property type="molecule type" value="Genomic_DNA"/>
</dbReference>
<dbReference type="AlphaFoldDB" id="A0A6J4H785"/>
<name>A0A6J4H785_9SPHI</name>
<dbReference type="PANTHER" id="PTHR40106">
    <property type="entry name" value="INNER MEMBRANE PROTEIN RCLC"/>
    <property type="match status" value="1"/>
</dbReference>
<dbReference type="PANTHER" id="PTHR40106:SF1">
    <property type="entry name" value="INNER MEMBRANE PROTEIN RCLC"/>
    <property type="match status" value="1"/>
</dbReference>
<gene>
    <name evidence="2" type="ORF">AVDCRST_MAG56-172</name>
</gene>
<keyword evidence="1" id="KW-1133">Transmembrane helix</keyword>
<accession>A0A6J4H785</accession>
<feature type="transmembrane region" description="Helical" evidence="1">
    <location>
        <begin position="34"/>
        <end position="54"/>
    </location>
</feature>
<sequence>MFPAWPGGYLCKKGKPMKNVLASAVARLDQAGKMAVRGGIVVVFLWIGGLKFFAYEADGIVPFVANSPFMSFFYNHPEAYETHQNPEGKLVAENRRWHLANNTYGFSYGLGVFLVTVAVLVALHPVAPFASMIGSLLVVVMSLGTLSFLITTPESWVPALGDAQSGFPYLSGRGRLVIKDLVILGGALVTASQSARRYLSRQTERQQLAVTR</sequence>
<proteinExistence type="predicted"/>